<gene>
    <name evidence="3" type="ORF">FNAPI_421</name>
</gene>
<dbReference type="Proteomes" id="UP000574317">
    <property type="component" value="Unassembled WGS sequence"/>
</dbReference>
<evidence type="ECO:0000256" key="2">
    <source>
        <dbReference type="SAM" id="SignalP"/>
    </source>
</evidence>
<reference evidence="3 4" key="1">
    <citation type="submission" date="2020-05" db="EMBL/GenBank/DDBJ databases">
        <title>Identification and distribution of gene clusters putatively required for synthesis of sphingolipid metabolism inhibitors in phylogenetically diverse species of the filamentous fungus Fusarium.</title>
        <authorList>
            <person name="Kim H.-S."/>
            <person name="Busman M."/>
            <person name="Brown D.W."/>
            <person name="Divon H."/>
            <person name="Uhlig S."/>
            <person name="Proctor R.H."/>
        </authorList>
    </citation>
    <scope>NUCLEOTIDE SEQUENCE [LARGE SCALE GENOMIC DNA]</scope>
    <source>
        <strain evidence="3 4">NRRL 25196</strain>
    </source>
</reference>
<evidence type="ECO:0000313" key="4">
    <source>
        <dbReference type="Proteomes" id="UP000574317"/>
    </source>
</evidence>
<feature type="region of interest" description="Disordered" evidence="1">
    <location>
        <begin position="65"/>
        <end position="95"/>
    </location>
</feature>
<accession>A0A8H5NIN7</accession>
<evidence type="ECO:0000256" key="1">
    <source>
        <dbReference type="SAM" id="MobiDB-lite"/>
    </source>
</evidence>
<comment type="caution">
    <text evidence="3">The sequence shown here is derived from an EMBL/GenBank/DDBJ whole genome shotgun (WGS) entry which is preliminary data.</text>
</comment>
<keyword evidence="4" id="KW-1185">Reference proteome</keyword>
<organism evidence="3 4">
    <name type="scientific">Fusarium napiforme</name>
    <dbReference type="NCBI Taxonomy" id="42672"/>
    <lineage>
        <taxon>Eukaryota</taxon>
        <taxon>Fungi</taxon>
        <taxon>Dikarya</taxon>
        <taxon>Ascomycota</taxon>
        <taxon>Pezizomycotina</taxon>
        <taxon>Sordariomycetes</taxon>
        <taxon>Hypocreomycetidae</taxon>
        <taxon>Hypocreales</taxon>
        <taxon>Nectriaceae</taxon>
        <taxon>Fusarium</taxon>
        <taxon>Fusarium fujikuroi species complex</taxon>
    </lineage>
</organism>
<keyword evidence="2" id="KW-0732">Signal</keyword>
<feature type="chain" id="PRO_5034687715" evidence="2">
    <location>
        <begin position="18"/>
        <end position="339"/>
    </location>
</feature>
<feature type="compositionally biased region" description="Basic residues" evidence="1">
    <location>
        <begin position="78"/>
        <end position="92"/>
    </location>
</feature>
<feature type="signal peptide" evidence="2">
    <location>
        <begin position="1"/>
        <end position="17"/>
    </location>
</feature>
<evidence type="ECO:0000313" key="3">
    <source>
        <dbReference type="EMBL" id="KAF5567847.1"/>
    </source>
</evidence>
<dbReference type="AlphaFoldDB" id="A0A8H5NIN7"/>
<name>A0A8H5NIN7_9HYPO</name>
<proteinExistence type="predicted"/>
<dbReference type="EMBL" id="JAAOAO010000016">
    <property type="protein sequence ID" value="KAF5567847.1"/>
    <property type="molecule type" value="Genomic_DNA"/>
</dbReference>
<sequence>MVRLATLVLSLACSALASPFVKPSDSSLSDVTDVGHVIHERAISKAITKPAIVCDLTCKACLAKPTPKKGKDAGKGKTIGKGRGKGKGKGKSISRSLDLGERSLDDIEDLWGTDATAANEYVMEQIDSDTGSVNELDWNLIQHDAVSGQGSWAGQPLRKYIRSLMGCTGIVIVSDKGYWFAHFLSHLMETGFLNRGDNWEKKIIKPLQQGTNKFTTPRSLAGAGSILNKANNVKIYVSTPRTKTSTEQNPVLLYKSKVDELLSHITGRGEPLNGVQVITRGYLKPESEAEVEAFHNRANGKVLIEYDNNQLDVNGNQPNPRERMYRIWLEHKYYEHVFR</sequence>
<protein>
    <submittedName>
        <fullName evidence="3">Uncharacterized protein</fullName>
    </submittedName>
</protein>